<evidence type="ECO:0000313" key="14">
    <source>
        <dbReference type="Proteomes" id="UP001157006"/>
    </source>
</evidence>
<dbReference type="PANTHER" id="PTHR48063:SF101">
    <property type="entry name" value="LRR RECEPTOR-LIKE SERINE_THREONINE-PROTEIN KINASE FLS2"/>
    <property type="match status" value="1"/>
</dbReference>
<keyword evidence="9 12" id="KW-0472">Membrane</keyword>
<dbReference type="SMART" id="SM00369">
    <property type="entry name" value="LRR_TYP"/>
    <property type="match status" value="8"/>
</dbReference>
<keyword evidence="11" id="KW-0325">Glycoprotein</keyword>
<dbReference type="AlphaFoldDB" id="A0AAV0ZB96"/>
<reference evidence="13 14" key="1">
    <citation type="submission" date="2023-01" db="EMBL/GenBank/DDBJ databases">
        <authorList>
            <person name="Kreplak J."/>
        </authorList>
    </citation>
    <scope>NUCLEOTIDE SEQUENCE [LARGE SCALE GENOMIC DNA]</scope>
</reference>
<evidence type="ECO:0008006" key="15">
    <source>
        <dbReference type="Google" id="ProtNLM"/>
    </source>
</evidence>
<dbReference type="Proteomes" id="UP001157006">
    <property type="component" value="Chromosome 1S"/>
</dbReference>
<evidence type="ECO:0000256" key="6">
    <source>
        <dbReference type="ARBA" id="ARBA00022729"/>
    </source>
</evidence>
<proteinExistence type="inferred from homology"/>
<evidence type="ECO:0000313" key="13">
    <source>
        <dbReference type="EMBL" id="CAI8595086.1"/>
    </source>
</evidence>
<sequence>MLSTWSSKQDCCEWRGVLCDINGRVTNLTLPCSTDDYIIDNTKNKAHCLGGNFHLSLFELEFLTYLNLSNNNFKAIHVSIDCQNLSLVNTPHKNENFSSVAYLDLSENENLVIDDLRWLLRLSSSLIFLNLNSIDLHKQIHWNQILTRLPSLSELHLSNCQLESASTSFQYANFTSLEHLDISFNDLFSELPIWLFNITGLSYLNLRGNNFHGQIPKYLLHLRNLHSLNLKSNRMSGTIPSWLGQLDKLQRLSLFGNLFNGSIPTTLANLSSLTYLDVASNNLSGILPPSLGNLSNLKTLGVGENYLSGVVTHQNFAKLFNLKRLFLSSPLFIFDFDPHWIPPFILQFLVLEYADLKLVSWLYTQTSFDYLEINYSLFKNVSQEMFWRLANHCIFVSLVDNDMPWDMSNVVLNSEIIWLPGNGLRGSLPRLTSNVSVLQILDNNLSGSLSSLLCQNMTEKSNLKYLGVSDNILSGGLTECWENWKSLVHVSLGRNNLTGVIPHSMGALSNLLSLHIYNNKLHGEIPLSLNNFLKLVIVNFSGNKFSGIIPYWIGKHVRVLILRSNKFSGDIPLQICQLSSLLVLDLAYNRLTGTIPHCLRNITAMISNNASESDGFGISVFNTRLNLNFKISVPLQAKGNELDYQKYMCVIDFSNNRLSGTMPLELSSLAALQSLNLSQNQLMGTIPQEIGNMKALESLDFSNNTLSGEIPQSMSALSFLEVLNLSFNNFRGQIPLGTQLQGFSNLSYMGNPQLCGTPLVEKCNHIEVPGGGDTKLMENDEEESEVMQWFYMGMGVGFATSFWIVFGTLLFMRRWRHAYFKFLYDVKDWFNSRWF</sequence>
<evidence type="ECO:0000256" key="7">
    <source>
        <dbReference type="ARBA" id="ARBA00022737"/>
    </source>
</evidence>
<evidence type="ECO:0000256" key="3">
    <source>
        <dbReference type="ARBA" id="ARBA00022475"/>
    </source>
</evidence>
<evidence type="ECO:0000256" key="10">
    <source>
        <dbReference type="ARBA" id="ARBA00023170"/>
    </source>
</evidence>
<evidence type="ECO:0000256" key="9">
    <source>
        <dbReference type="ARBA" id="ARBA00023136"/>
    </source>
</evidence>
<dbReference type="InterPro" id="IPR001611">
    <property type="entry name" value="Leu-rich_rpt"/>
</dbReference>
<name>A0AAV0ZB96_VICFA</name>
<evidence type="ECO:0000256" key="5">
    <source>
        <dbReference type="ARBA" id="ARBA00022692"/>
    </source>
</evidence>
<feature type="transmembrane region" description="Helical" evidence="12">
    <location>
        <begin position="789"/>
        <end position="812"/>
    </location>
</feature>
<keyword evidence="3" id="KW-1003">Cell membrane</keyword>
<keyword evidence="8 12" id="KW-1133">Transmembrane helix</keyword>
<accession>A0AAV0ZB96</accession>
<dbReference type="FunFam" id="3.80.10.10:FF:000213">
    <property type="entry name" value="Tyrosine-sulfated glycopeptide receptor 1"/>
    <property type="match status" value="1"/>
</dbReference>
<dbReference type="Pfam" id="PF00560">
    <property type="entry name" value="LRR_1"/>
    <property type="match status" value="10"/>
</dbReference>
<comment type="subcellular location">
    <subcellularLocation>
        <location evidence="1">Cell membrane</location>
        <topology evidence="1">Single-pass type I membrane protein</topology>
    </subcellularLocation>
</comment>
<dbReference type="InterPro" id="IPR003591">
    <property type="entry name" value="Leu-rich_rpt_typical-subtyp"/>
</dbReference>
<keyword evidence="10" id="KW-0675">Receptor</keyword>
<evidence type="ECO:0000256" key="8">
    <source>
        <dbReference type="ARBA" id="ARBA00022989"/>
    </source>
</evidence>
<dbReference type="InterPro" id="IPR032675">
    <property type="entry name" value="LRR_dom_sf"/>
</dbReference>
<dbReference type="PANTHER" id="PTHR48063">
    <property type="entry name" value="LRR RECEPTOR-LIKE KINASE"/>
    <property type="match status" value="1"/>
</dbReference>
<dbReference type="SUPFAM" id="SSF52058">
    <property type="entry name" value="L domain-like"/>
    <property type="match status" value="2"/>
</dbReference>
<dbReference type="InterPro" id="IPR046956">
    <property type="entry name" value="RLP23-like"/>
</dbReference>
<keyword evidence="4" id="KW-0433">Leucine-rich repeat</keyword>
<dbReference type="Gene3D" id="3.80.10.10">
    <property type="entry name" value="Ribonuclease Inhibitor"/>
    <property type="match status" value="4"/>
</dbReference>
<gene>
    <name evidence="13" type="ORF">VFH_I174040</name>
</gene>
<keyword evidence="7" id="KW-0677">Repeat</keyword>
<keyword evidence="6" id="KW-0732">Signal</keyword>
<evidence type="ECO:0000256" key="2">
    <source>
        <dbReference type="ARBA" id="ARBA00009592"/>
    </source>
</evidence>
<protein>
    <recommendedName>
        <fullName evidence="15">Leucine-rich repeat-containing N-terminal plant-type domain-containing protein</fullName>
    </recommendedName>
</protein>
<dbReference type="FunFam" id="3.80.10.10:FF:000649">
    <property type="entry name" value="Leucine Rich Repeat family protein"/>
    <property type="match status" value="1"/>
</dbReference>
<comment type="similarity">
    <text evidence="2">Belongs to the RLP family.</text>
</comment>
<evidence type="ECO:0000256" key="12">
    <source>
        <dbReference type="SAM" id="Phobius"/>
    </source>
</evidence>
<dbReference type="EMBL" id="OX451735">
    <property type="protein sequence ID" value="CAI8595086.1"/>
    <property type="molecule type" value="Genomic_DNA"/>
</dbReference>
<organism evidence="13 14">
    <name type="scientific">Vicia faba</name>
    <name type="common">Broad bean</name>
    <name type="synonym">Faba vulgaris</name>
    <dbReference type="NCBI Taxonomy" id="3906"/>
    <lineage>
        <taxon>Eukaryota</taxon>
        <taxon>Viridiplantae</taxon>
        <taxon>Streptophyta</taxon>
        <taxon>Embryophyta</taxon>
        <taxon>Tracheophyta</taxon>
        <taxon>Spermatophyta</taxon>
        <taxon>Magnoliopsida</taxon>
        <taxon>eudicotyledons</taxon>
        <taxon>Gunneridae</taxon>
        <taxon>Pentapetalae</taxon>
        <taxon>rosids</taxon>
        <taxon>fabids</taxon>
        <taxon>Fabales</taxon>
        <taxon>Fabaceae</taxon>
        <taxon>Papilionoideae</taxon>
        <taxon>50 kb inversion clade</taxon>
        <taxon>NPAAA clade</taxon>
        <taxon>Hologalegina</taxon>
        <taxon>IRL clade</taxon>
        <taxon>Fabeae</taxon>
        <taxon>Vicia</taxon>
    </lineage>
</organism>
<dbReference type="GO" id="GO:0005886">
    <property type="term" value="C:plasma membrane"/>
    <property type="evidence" value="ECO:0007669"/>
    <property type="project" value="UniProtKB-SubCell"/>
</dbReference>
<evidence type="ECO:0000256" key="11">
    <source>
        <dbReference type="ARBA" id="ARBA00023180"/>
    </source>
</evidence>
<evidence type="ECO:0000256" key="1">
    <source>
        <dbReference type="ARBA" id="ARBA00004251"/>
    </source>
</evidence>
<evidence type="ECO:0000256" key="4">
    <source>
        <dbReference type="ARBA" id="ARBA00022614"/>
    </source>
</evidence>
<keyword evidence="5 12" id="KW-0812">Transmembrane</keyword>
<keyword evidence="14" id="KW-1185">Reference proteome</keyword>